<dbReference type="EMBL" id="AM902716">
    <property type="protein sequence ID" value="CAP44760.1"/>
    <property type="molecule type" value="Genomic_DNA"/>
</dbReference>
<evidence type="ECO:0000256" key="1">
    <source>
        <dbReference type="SAM" id="MobiDB-lite"/>
    </source>
</evidence>
<dbReference type="STRING" id="94624.Bpet4409"/>
<name>A9ID44_BORPD</name>
<accession>A9ID44</accession>
<evidence type="ECO:0000313" key="4">
    <source>
        <dbReference type="Proteomes" id="UP000001225"/>
    </source>
</evidence>
<protein>
    <submittedName>
        <fullName evidence="3">F protein (GpF) (Protein gp30)</fullName>
    </submittedName>
</protein>
<gene>
    <name evidence="3" type="primary">gpF</name>
    <name evidence="3" type="ordered locus">Bpet4409</name>
</gene>
<proteinExistence type="predicted"/>
<evidence type="ECO:0000313" key="3">
    <source>
        <dbReference type="EMBL" id="CAP44760.1"/>
    </source>
</evidence>
<dbReference type="InterPro" id="IPR006528">
    <property type="entry name" value="Phage_head_morphogenesis_dom"/>
</dbReference>
<keyword evidence="4" id="KW-1185">Reference proteome</keyword>
<reference evidence="3 4" key="1">
    <citation type="journal article" date="2008" name="BMC Genomics">
        <title>The missing link: Bordetella petrii is endowed with both the metabolic versatility of environmental bacteria and virulence traits of pathogenic Bordetellae.</title>
        <authorList>
            <person name="Gross R."/>
            <person name="Guzman C.A."/>
            <person name="Sebaihia M."/>
            <person name="Martins Dos Santos V.A."/>
            <person name="Pieper D.H."/>
            <person name="Koebnik R."/>
            <person name="Lechner M."/>
            <person name="Bartels D."/>
            <person name="Buhrmester J."/>
            <person name="Choudhuri J.V."/>
            <person name="Ebensen T."/>
            <person name="Gaigalat L."/>
            <person name="Herrmann S."/>
            <person name="Khachane A.N."/>
            <person name="Larisch C."/>
            <person name="Link S."/>
            <person name="Linke B."/>
            <person name="Meyer F."/>
            <person name="Mormann S."/>
            <person name="Nakunst D."/>
            <person name="Rueckert C."/>
            <person name="Schneiker-Bekel S."/>
            <person name="Schulze K."/>
            <person name="Vorhoelter F.J."/>
            <person name="Yevsa T."/>
            <person name="Engle J.T."/>
            <person name="Goldman W.E."/>
            <person name="Puehler A."/>
            <person name="Goebel U.B."/>
            <person name="Goesmann A."/>
            <person name="Bloecker H."/>
            <person name="Kaiser O."/>
            <person name="Martinez-Arias R."/>
        </authorList>
    </citation>
    <scope>NUCLEOTIDE SEQUENCE [LARGE SCALE GENOMIC DNA]</scope>
    <source>
        <strain evidence="4">ATCC BAA-461 / DSM 12804 / CCUG 43448 / CIP 107267 / Se-1111R</strain>
    </source>
</reference>
<evidence type="ECO:0000259" key="2">
    <source>
        <dbReference type="Pfam" id="PF04233"/>
    </source>
</evidence>
<dbReference type="Proteomes" id="UP000001225">
    <property type="component" value="Chromosome"/>
</dbReference>
<dbReference type="KEGG" id="bpt:Bpet4409"/>
<organism evidence="3 4">
    <name type="scientific">Bordetella petrii (strain ATCC BAA-461 / DSM 12804 / CCUG 43448 / CIP 107267 / Se-1111R)</name>
    <dbReference type="NCBI Taxonomy" id="340100"/>
    <lineage>
        <taxon>Bacteria</taxon>
        <taxon>Pseudomonadati</taxon>
        <taxon>Pseudomonadota</taxon>
        <taxon>Betaproteobacteria</taxon>
        <taxon>Burkholderiales</taxon>
        <taxon>Alcaligenaceae</taxon>
        <taxon>Bordetella</taxon>
    </lineage>
</organism>
<feature type="region of interest" description="Disordered" evidence="1">
    <location>
        <begin position="182"/>
        <end position="220"/>
    </location>
</feature>
<feature type="domain" description="Phage head morphogenesis" evidence="2">
    <location>
        <begin position="53"/>
        <end position="170"/>
    </location>
</feature>
<sequence>MAAQYRDLPFQEAIAFFRKKINLPSSRWTDVWKDAHDTAFMVAGAAKADLLKDLRAAVDEAISQGTTLARFRERFDETVAKTGWDYRGGRGWRTRVIYETNLRSAYAAGRHAQLTDPDLLRVRPYWRYLHGGSKDPRPEHLAWDGMVLRADDPWWNEHYPPNGWGCSCKVVAVGDADLRRLGKAGPDTAPPVRRTPWQDPTGARQEQVPEGVDPGWNYAPGRTVAQRTRETVERKRAGLPEILADAMMTEILAALRRRPDDLED</sequence>
<dbReference type="AlphaFoldDB" id="A9ID44"/>
<dbReference type="Pfam" id="PF04233">
    <property type="entry name" value="Phage_Mu_F"/>
    <property type="match status" value="1"/>
</dbReference>
<dbReference type="eggNOG" id="COG2369">
    <property type="taxonomic scope" value="Bacteria"/>
</dbReference>